<evidence type="ECO:0000313" key="2">
    <source>
        <dbReference type="EMBL" id="EFW23895.1"/>
    </source>
</evidence>
<evidence type="ECO:0000313" key="3">
    <source>
        <dbReference type="Proteomes" id="UP000004097"/>
    </source>
</evidence>
<dbReference type="Gene3D" id="3.60.15.10">
    <property type="entry name" value="Ribonuclease Z/Hydroxyacylglutathione hydrolase-like"/>
    <property type="match status" value="1"/>
</dbReference>
<name>E7MPX6_9FIRM</name>
<dbReference type="STRING" id="706433.HMPREF9430_01701"/>
<keyword evidence="3" id="KW-1185">Reference proteome</keyword>
<dbReference type="InterPro" id="IPR050855">
    <property type="entry name" value="NDM-1-like"/>
</dbReference>
<dbReference type="SMART" id="SM00849">
    <property type="entry name" value="Lactamase_B"/>
    <property type="match status" value="1"/>
</dbReference>
<reference evidence="2 3" key="1">
    <citation type="submission" date="2010-08" db="EMBL/GenBank/DDBJ databases">
        <authorList>
            <person name="Weinstock G."/>
            <person name="Sodergren E."/>
            <person name="Clifton S."/>
            <person name="Fulton L."/>
            <person name="Fulton B."/>
            <person name="Courtney L."/>
            <person name="Fronick C."/>
            <person name="Harrison M."/>
            <person name="Strong C."/>
            <person name="Farmer C."/>
            <person name="Delahaunty K."/>
            <person name="Markovic C."/>
            <person name="Hall O."/>
            <person name="Minx P."/>
            <person name="Tomlinson C."/>
            <person name="Mitreva M."/>
            <person name="Hou S."/>
            <person name="Chen J."/>
            <person name="Wollam A."/>
            <person name="Pepin K.H."/>
            <person name="Johnson M."/>
            <person name="Bhonagiri V."/>
            <person name="Zhang X."/>
            <person name="Suruliraj S."/>
            <person name="Warren W."/>
            <person name="Chinwalla A."/>
            <person name="Mardis E.R."/>
            <person name="Wilson R.K."/>
        </authorList>
    </citation>
    <scope>NUCLEOTIDE SEQUENCE [LARGE SCALE GENOMIC DNA]</scope>
    <source>
        <strain evidence="2 3">F0204</strain>
    </source>
</reference>
<dbReference type="EMBL" id="AECQ01000031">
    <property type="protein sequence ID" value="EFW23895.1"/>
    <property type="molecule type" value="Genomic_DNA"/>
</dbReference>
<dbReference type="Proteomes" id="UP000004097">
    <property type="component" value="Unassembled WGS sequence"/>
</dbReference>
<dbReference type="PANTHER" id="PTHR42951">
    <property type="entry name" value="METALLO-BETA-LACTAMASE DOMAIN-CONTAINING"/>
    <property type="match status" value="1"/>
</dbReference>
<dbReference type="eggNOG" id="COG0491">
    <property type="taxonomic scope" value="Bacteria"/>
</dbReference>
<dbReference type="AlphaFoldDB" id="E7MPX6"/>
<proteinExistence type="predicted"/>
<gene>
    <name evidence="2" type="ORF">HMPREF9430_01701</name>
</gene>
<dbReference type="RefSeq" id="WP_006526506.1">
    <property type="nucleotide sequence ID" value="NZ_GL637665.1"/>
</dbReference>
<dbReference type="Pfam" id="PF00753">
    <property type="entry name" value="Lactamase_B"/>
    <property type="match status" value="1"/>
</dbReference>
<dbReference type="InterPro" id="IPR036866">
    <property type="entry name" value="RibonucZ/Hydroxyglut_hydro"/>
</dbReference>
<feature type="domain" description="Metallo-beta-lactamase" evidence="1">
    <location>
        <begin position="19"/>
        <end position="218"/>
    </location>
</feature>
<comment type="caution">
    <text evidence="2">The sequence shown here is derived from an EMBL/GenBank/DDBJ whole genome shotgun (WGS) entry which is preliminary data.</text>
</comment>
<dbReference type="SUPFAM" id="SSF56281">
    <property type="entry name" value="Metallo-hydrolase/oxidoreductase"/>
    <property type="match status" value="1"/>
</dbReference>
<dbReference type="HOGENOM" id="CLU_086384_0_0_9"/>
<protein>
    <submittedName>
        <fullName evidence="2">Metallo-beta-lactamase domain protein</fullName>
    </submittedName>
</protein>
<dbReference type="InterPro" id="IPR001279">
    <property type="entry name" value="Metallo-B-lactamas"/>
</dbReference>
<evidence type="ECO:0000259" key="1">
    <source>
        <dbReference type="SMART" id="SM00849"/>
    </source>
</evidence>
<dbReference type="PANTHER" id="PTHR42951:SF4">
    <property type="entry name" value="ACYL-COENZYME A THIOESTERASE MBLAC2"/>
    <property type="match status" value="1"/>
</dbReference>
<dbReference type="OrthoDB" id="420651at2"/>
<organism evidence="2 3">
    <name type="scientific">Solobacterium moorei F0204</name>
    <dbReference type="NCBI Taxonomy" id="706433"/>
    <lineage>
        <taxon>Bacteria</taxon>
        <taxon>Bacillati</taxon>
        <taxon>Bacillota</taxon>
        <taxon>Erysipelotrichia</taxon>
        <taxon>Erysipelotrichales</taxon>
        <taxon>Erysipelotrichaceae</taxon>
        <taxon>Solobacterium</taxon>
    </lineage>
</organism>
<accession>E7MPX6</accession>
<sequence length="246" mass="28949">MKKYTNHIYYMDNNPETDQPYVYLIHGSKFNLQIDAGNSPENYHKFLSEVKELGLKEPKLLAITHWHWDHTFGMVACNVPMIASVKTNEYLMKAKNWKWTEEAMHDRLKTGEDIQFCYDCMHKQYSDIGTIQVCHADITFDSEIEIDLGDIHVKGIQIDTPHTRDAVLYYVEEEKIVIAADAEYEDYYDNNSQYDPARLTSFIQFLEGLDFAYYLRGHDDFKLTKEDILNKLKQKYSLITNVEMEI</sequence>